<proteinExistence type="predicted"/>
<accession>A0AC34FW80</accession>
<protein>
    <submittedName>
        <fullName evidence="2">Uncharacterized protein</fullName>
    </submittedName>
</protein>
<sequence>MTALVALAAVTCKYVSREAVGSGIPNIRVIMDGFMLSNFFSLRTLLAKIVGLILTLGSGIPIGKEGKLQ</sequence>
<organism evidence="1 2">
    <name type="scientific">Panagrolaimus sp. ES5</name>
    <dbReference type="NCBI Taxonomy" id="591445"/>
    <lineage>
        <taxon>Eukaryota</taxon>
        <taxon>Metazoa</taxon>
        <taxon>Ecdysozoa</taxon>
        <taxon>Nematoda</taxon>
        <taxon>Chromadorea</taxon>
        <taxon>Rhabditida</taxon>
        <taxon>Tylenchina</taxon>
        <taxon>Panagrolaimomorpha</taxon>
        <taxon>Panagrolaimoidea</taxon>
        <taxon>Panagrolaimidae</taxon>
        <taxon>Panagrolaimus</taxon>
    </lineage>
</organism>
<dbReference type="Proteomes" id="UP000887579">
    <property type="component" value="Unplaced"/>
</dbReference>
<evidence type="ECO:0000313" key="1">
    <source>
        <dbReference type="Proteomes" id="UP000887579"/>
    </source>
</evidence>
<evidence type="ECO:0000313" key="2">
    <source>
        <dbReference type="WBParaSite" id="ES5_v2.g21789.t1"/>
    </source>
</evidence>
<dbReference type="WBParaSite" id="ES5_v2.g21789.t1">
    <property type="protein sequence ID" value="ES5_v2.g21789.t1"/>
    <property type="gene ID" value="ES5_v2.g21789"/>
</dbReference>
<reference evidence="2" key="1">
    <citation type="submission" date="2022-11" db="UniProtKB">
        <authorList>
            <consortium name="WormBaseParasite"/>
        </authorList>
    </citation>
    <scope>IDENTIFICATION</scope>
</reference>
<name>A0AC34FW80_9BILA</name>